<evidence type="ECO:0000313" key="1">
    <source>
        <dbReference type="EMBL" id="KAJ0228006.1"/>
    </source>
</evidence>
<comment type="caution">
    <text evidence="1">The sequence shown here is derived from an EMBL/GenBank/DDBJ whole genome shotgun (WGS) entry which is preliminary data.</text>
</comment>
<gene>
    <name evidence="1" type="ORF">LSAT_V11C100015300</name>
</gene>
<name>A0A9R1XVU9_LACSA</name>
<evidence type="ECO:0000313" key="2">
    <source>
        <dbReference type="Proteomes" id="UP000235145"/>
    </source>
</evidence>
<dbReference type="AlphaFoldDB" id="A0A9R1XVU9"/>
<dbReference type="Proteomes" id="UP000235145">
    <property type="component" value="Unassembled WGS sequence"/>
</dbReference>
<protein>
    <submittedName>
        <fullName evidence="1">Uncharacterized protein</fullName>
    </submittedName>
</protein>
<accession>A0A9R1XVU9</accession>
<keyword evidence="2" id="KW-1185">Reference proteome</keyword>
<reference evidence="1 2" key="1">
    <citation type="journal article" date="2017" name="Nat. Commun.">
        <title>Genome assembly with in vitro proximity ligation data and whole-genome triplication in lettuce.</title>
        <authorList>
            <person name="Reyes-Chin-Wo S."/>
            <person name="Wang Z."/>
            <person name="Yang X."/>
            <person name="Kozik A."/>
            <person name="Arikit S."/>
            <person name="Song C."/>
            <person name="Xia L."/>
            <person name="Froenicke L."/>
            <person name="Lavelle D.O."/>
            <person name="Truco M.J."/>
            <person name="Xia R."/>
            <person name="Zhu S."/>
            <person name="Xu C."/>
            <person name="Xu H."/>
            <person name="Xu X."/>
            <person name="Cox K."/>
            <person name="Korf I."/>
            <person name="Meyers B.C."/>
            <person name="Michelmore R.W."/>
        </authorList>
    </citation>
    <scope>NUCLEOTIDE SEQUENCE [LARGE SCALE GENOMIC DNA]</scope>
    <source>
        <strain evidence="2">cv. Salinas</strain>
        <tissue evidence="1">Seedlings</tissue>
    </source>
</reference>
<organism evidence="1 2">
    <name type="scientific">Lactuca sativa</name>
    <name type="common">Garden lettuce</name>
    <dbReference type="NCBI Taxonomy" id="4236"/>
    <lineage>
        <taxon>Eukaryota</taxon>
        <taxon>Viridiplantae</taxon>
        <taxon>Streptophyta</taxon>
        <taxon>Embryophyta</taxon>
        <taxon>Tracheophyta</taxon>
        <taxon>Spermatophyta</taxon>
        <taxon>Magnoliopsida</taxon>
        <taxon>eudicotyledons</taxon>
        <taxon>Gunneridae</taxon>
        <taxon>Pentapetalae</taxon>
        <taxon>asterids</taxon>
        <taxon>campanulids</taxon>
        <taxon>Asterales</taxon>
        <taxon>Asteraceae</taxon>
        <taxon>Cichorioideae</taxon>
        <taxon>Cichorieae</taxon>
        <taxon>Lactucinae</taxon>
        <taxon>Lactuca</taxon>
    </lineage>
</organism>
<proteinExistence type="predicted"/>
<dbReference type="EMBL" id="NBSK02000001">
    <property type="protein sequence ID" value="KAJ0228006.1"/>
    <property type="molecule type" value="Genomic_DNA"/>
</dbReference>
<sequence length="116" mass="12843">MSHLPSVIMAICYGEGRSVWFFSVCVYIELRGSSSHQHAHLEEGRWTGHLTWGEFSYRQHMRDGVRLLLLDVVSLSPIATGGNNENTSGYTAKGRQCCNGLGEAGTVYLIILNPDN</sequence>